<feature type="chain" id="PRO_5009310666" evidence="1">
    <location>
        <begin position="17"/>
        <end position="148"/>
    </location>
</feature>
<evidence type="ECO:0000256" key="1">
    <source>
        <dbReference type="SAM" id="SignalP"/>
    </source>
</evidence>
<dbReference type="WBParaSite" id="Hba_04743">
    <property type="protein sequence ID" value="Hba_04743"/>
    <property type="gene ID" value="Hba_04743"/>
</dbReference>
<proteinExistence type="predicted"/>
<dbReference type="Proteomes" id="UP000095283">
    <property type="component" value="Unplaced"/>
</dbReference>
<evidence type="ECO:0000313" key="3">
    <source>
        <dbReference type="WBParaSite" id="Hba_04743"/>
    </source>
</evidence>
<sequence length="148" mass="17559">MTLNLLKLGVANLVLACIAIKFTNLFEIEECHTSQISTDLFRIFYFKSVNSATVTIYNITEKKYKVMPSRKRHWFLTFPGPLLYPIFHKTVFNYKYVSYVPYKRFFRLTVLALFGSCYLFVDDFVGYRDVSLIECCLLEQRLRKNSWD</sequence>
<dbReference type="AlphaFoldDB" id="A0A1I7WIC5"/>
<keyword evidence="2" id="KW-1185">Reference proteome</keyword>
<keyword evidence="1" id="KW-0732">Signal</keyword>
<evidence type="ECO:0000313" key="2">
    <source>
        <dbReference type="Proteomes" id="UP000095283"/>
    </source>
</evidence>
<accession>A0A1I7WIC5</accession>
<name>A0A1I7WIC5_HETBA</name>
<reference evidence="3" key="1">
    <citation type="submission" date="2016-11" db="UniProtKB">
        <authorList>
            <consortium name="WormBaseParasite"/>
        </authorList>
    </citation>
    <scope>IDENTIFICATION</scope>
</reference>
<feature type="signal peptide" evidence="1">
    <location>
        <begin position="1"/>
        <end position="16"/>
    </location>
</feature>
<organism evidence="2 3">
    <name type="scientific">Heterorhabditis bacteriophora</name>
    <name type="common">Entomopathogenic nematode worm</name>
    <dbReference type="NCBI Taxonomy" id="37862"/>
    <lineage>
        <taxon>Eukaryota</taxon>
        <taxon>Metazoa</taxon>
        <taxon>Ecdysozoa</taxon>
        <taxon>Nematoda</taxon>
        <taxon>Chromadorea</taxon>
        <taxon>Rhabditida</taxon>
        <taxon>Rhabditina</taxon>
        <taxon>Rhabditomorpha</taxon>
        <taxon>Strongyloidea</taxon>
        <taxon>Heterorhabditidae</taxon>
        <taxon>Heterorhabditis</taxon>
    </lineage>
</organism>
<protein>
    <submittedName>
        <fullName evidence="3">Secreted protein</fullName>
    </submittedName>
</protein>